<comment type="function">
    <text evidence="1">Specifically methylates the cytosine at position 967 (m5C967) of 16S rRNA.</text>
</comment>
<dbReference type="InterPro" id="IPR001678">
    <property type="entry name" value="MeTrfase_RsmB-F_NOP2_dom"/>
</dbReference>
<feature type="binding site" evidence="13">
    <location>
        <position position="302"/>
    </location>
    <ligand>
        <name>S-adenosyl-L-methionine</name>
        <dbReference type="ChEBI" id="CHEBI:59789"/>
    </ligand>
</feature>
<dbReference type="RefSeq" id="WP_093428114.1">
    <property type="nucleotide sequence ID" value="NZ_FOMJ01000004.1"/>
</dbReference>
<feature type="domain" description="SAM-dependent MTase RsmB/NOP-type" evidence="14">
    <location>
        <begin position="163"/>
        <end position="432"/>
    </location>
</feature>
<dbReference type="Gene3D" id="3.40.50.150">
    <property type="entry name" value="Vaccinia Virus protein VP39"/>
    <property type="match status" value="1"/>
</dbReference>
<dbReference type="Pfam" id="PF22458">
    <property type="entry name" value="RsmF-B_ferredox"/>
    <property type="match status" value="1"/>
</dbReference>
<dbReference type="InterPro" id="IPR035926">
    <property type="entry name" value="NusB-like_sf"/>
</dbReference>
<evidence type="ECO:0000256" key="9">
    <source>
        <dbReference type="ARBA" id="ARBA00022884"/>
    </source>
</evidence>
<evidence type="ECO:0000256" key="10">
    <source>
        <dbReference type="ARBA" id="ARBA00030399"/>
    </source>
</evidence>
<dbReference type="FunFam" id="3.30.70.1170:FF:000002">
    <property type="entry name" value="Ribosomal RNA small subunit methyltransferase B"/>
    <property type="match status" value="1"/>
</dbReference>
<dbReference type="GO" id="GO:0005829">
    <property type="term" value="C:cytosol"/>
    <property type="evidence" value="ECO:0007669"/>
    <property type="project" value="TreeGrafter"/>
</dbReference>
<evidence type="ECO:0000256" key="5">
    <source>
        <dbReference type="ARBA" id="ARBA00022552"/>
    </source>
</evidence>
<evidence type="ECO:0000313" key="16">
    <source>
        <dbReference type="Proteomes" id="UP000198611"/>
    </source>
</evidence>
<dbReference type="GO" id="GO:0009383">
    <property type="term" value="F:rRNA (cytosine-C5-)-methyltransferase activity"/>
    <property type="evidence" value="ECO:0007669"/>
    <property type="project" value="TreeGrafter"/>
</dbReference>
<dbReference type="FunFam" id="3.40.50.150:FF:000022">
    <property type="entry name" value="Ribosomal RNA small subunit methyltransferase B"/>
    <property type="match status" value="1"/>
</dbReference>
<evidence type="ECO:0000313" key="15">
    <source>
        <dbReference type="EMBL" id="SFD33817.1"/>
    </source>
</evidence>
<dbReference type="EC" id="2.1.1.176" evidence="3"/>
<evidence type="ECO:0000256" key="4">
    <source>
        <dbReference type="ARBA" id="ARBA00022490"/>
    </source>
</evidence>
<protein>
    <recommendedName>
        <fullName evidence="3">16S rRNA (cytosine(967)-C(5))-methyltransferase</fullName>
        <ecNumber evidence="3">2.1.1.176</ecNumber>
    </recommendedName>
    <alternativeName>
        <fullName evidence="10">16S rRNA m5C967 methyltransferase</fullName>
    </alternativeName>
    <alternativeName>
        <fullName evidence="11">rRNA (cytosine-C(5)-)-methyltransferase RsmB</fullName>
    </alternativeName>
</protein>
<reference evidence="15 16" key="1">
    <citation type="submission" date="2016-10" db="EMBL/GenBank/DDBJ databases">
        <authorList>
            <person name="de Groot N.N."/>
        </authorList>
    </citation>
    <scope>NUCLEOTIDE SEQUENCE [LARGE SCALE GENOMIC DNA]</scope>
    <source>
        <strain evidence="15 16">HL3</strain>
    </source>
</reference>
<organism evidence="15 16">
    <name type="scientific">Thiohalospira halophila DSM 15071</name>
    <dbReference type="NCBI Taxonomy" id="1123397"/>
    <lineage>
        <taxon>Bacteria</taxon>
        <taxon>Pseudomonadati</taxon>
        <taxon>Pseudomonadota</taxon>
        <taxon>Gammaproteobacteria</taxon>
        <taxon>Thiohalospirales</taxon>
        <taxon>Thiohalospiraceae</taxon>
        <taxon>Thiohalospira</taxon>
    </lineage>
</organism>
<comment type="catalytic activity">
    <reaction evidence="12">
        <text>cytidine(967) in 16S rRNA + S-adenosyl-L-methionine = 5-methylcytidine(967) in 16S rRNA + S-adenosyl-L-homocysteine + H(+)</text>
        <dbReference type="Rhea" id="RHEA:42748"/>
        <dbReference type="Rhea" id="RHEA-COMP:10219"/>
        <dbReference type="Rhea" id="RHEA-COMP:10220"/>
        <dbReference type="ChEBI" id="CHEBI:15378"/>
        <dbReference type="ChEBI" id="CHEBI:57856"/>
        <dbReference type="ChEBI" id="CHEBI:59789"/>
        <dbReference type="ChEBI" id="CHEBI:74483"/>
        <dbReference type="ChEBI" id="CHEBI:82748"/>
        <dbReference type="EC" id="2.1.1.176"/>
    </reaction>
</comment>
<dbReference type="GO" id="GO:0070475">
    <property type="term" value="P:rRNA base methylation"/>
    <property type="evidence" value="ECO:0007669"/>
    <property type="project" value="TreeGrafter"/>
</dbReference>
<dbReference type="SUPFAM" id="SSF48013">
    <property type="entry name" value="NusB-like"/>
    <property type="match status" value="1"/>
</dbReference>
<dbReference type="GO" id="GO:0003723">
    <property type="term" value="F:RNA binding"/>
    <property type="evidence" value="ECO:0007669"/>
    <property type="project" value="UniProtKB-UniRule"/>
</dbReference>
<evidence type="ECO:0000256" key="1">
    <source>
        <dbReference type="ARBA" id="ARBA00002724"/>
    </source>
</evidence>
<sequence>MKDARAAAARAIAAVIHHGRSLDDALAAPEALPADPRDRGLARAIAYGALRHYPELALYRDRLLDKPLRRKEADVDGLLLAGLYQIAHMRIPDHAAVGATVAAVKPLGRARSRGLVNAILRRFQRERGELEAAAAADREAASLHPAWLLDRFNRDWGEAAAAVIAANNTPAPMTLRVNRRRTDRDTCAAELDAAGFATSPHPHAADALVLAEPAEVTDLPGFTEGRLSVQDAAPQLAADLVDPQPGQRILDACAAPGGKTAHLLERCPEAEVLALDQHAERLERVPEGLARLGLTAETRVGDGADPGAWWDGTPFDTILIDAPCSGTGVIRRHPDIKLLRRETDIATLAARQEALLAGLWPLLRPGGRLVYATCSVLTQENSDRVSAFLAAHPEAREATPAAAWGETAVAGRRIRPGEADMDGFYYAVIEHTPG</sequence>
<dbReference type="PANTHER" id="PTHR22807:SF61">
    <property type="entry name" value="NOL1_NOP2_SUN FAMILY PROTEIN _ ANTITERMINATION NUSB DOMAIN-CONTAINING PROTEIN"/>
    <property type="match status" value="1"/>
</dbReference>
<keyword evidence="8 13" id="KW-0949">S-adenosyl-L-methionine</keyword>
<dbReference type="Pfam" id="PF01189">
    <property type="entry name" value="Methyltr_RsmB-F"/>
    <property type="match status" value="1"/>
</dbReference>
<dbReference type="InterPro" id="IPR029063">
    <property type="entry name" value="SAM-dependent_MTases_sf"/>
</dbReference>
<keyword evidence="16" id="KW-1185">Reference proteome</keyword>
<dbReference type="Gene3D" id="3.30.70.1170">
    <property type="entry name" value="Sun protein, domain 3"/>
    <property type="match status" value="1"/>
</dbReference>
<dbReference type="AlphaFoldDB" id="A0A1I1RIC8"/>
<dbReference type="STRING" id="1123397.SAMN05660831_01466"/>
<comment type="subcellular location">
    <subcellularLocation>
        <location evidence="2">Cytoplasm</location>
    </subcellularLocation>
</comment>
<keyword evidence="4" id="KW-0963">Cytoplasm</keyword>
<dbReference type="InterPro" id="IPR049560">
    <property type="entry name" value="MeTrfase_RsmB-F_NOP2_cat"/>
</dbReference>
<dbReference type="EMBL" id="FOMJ01000004">
    <property type="protein sequence ID" value="SFD33817.1"/>
    <property type="molecule type" value="Genomic_DNA"/>
</dbReference>
<feature type="binding site" evidence="13">
    <location>
        <position position="276"/>
    </location>
    <ligand>
        <name>S-adenosyl-L-methionine</name>
        <dbReference type="ChEBI" id="CHEBI:59789"/>
    </ligand>
</feature>
<dbReference type="NCBIfam" id="NF008149">
    <property type="entry name" value="PRK10901.1"/>
    <property type="match status" value="1"/>
</dbReference>
<keyword evidence="5" id="KW-0698">rRNA processing</keyword>
<dbReference type="InterPro" id="IPR006027">
    <property type="entry name" value="NusB_RsmB_TIM44"/>
</dbReference>
<dbReference type="InterPro" id="IPR054728">
    <property type="entry name" value="RsmB-like_ferredoxin"/>
</dbReference>
<dbReference type="PROSITE" id="PS51686">
    <property type="entry name" value="SAM_MT_RSMB_NOP"/>
    <property type="match status" value="1"/>
</dbReference>
<dbReference type="OrthoDB" id="9810297at2"/>
<evidence type="ECO:0000256" key="8">
    <source>
        <dbReference type="ARBA" id="ARBA00022691"/>
    </source>
</evidence>
<dbReference type="PRINTS" id="PR02008">
    <property type="entry name" value="RCMTFAMILY"/>
</dbReference>
<evidence type="ECO:0000256" key="12">
    <source>
        <dbReference type="ARBA" id="ARBA00047283"/>
    </source>
</evidence>
<evidence type="ECO:0000256" key="2">
    <source>
        <dbReference type="ARBA" id="ARBA00004496"/>
    </source>
</evidence>
<evidence type="ECO:0000259" key="14">
    <source>
        <dbReference type="PROSITE" id="PS51686"/>
    </source>
</evidence>
<keyword evidence="6 13" id="KW-0489">Methyltransferase</keyword>
<feature type="binding site" evidence="13">
    <location>
        <position position="321"/>
    </location>
    <ligand>
        <name>S-adenosyl-L-methionine</name>
        <dbReference type="ChEBI" id="CHEBI:59789"/>
    </ligand>
</feature>
<evidence type="ECO:0000256" key="6">
    <source>
        <dbReference type="ARBA" id="ARBA00022603"/>
    </source>
</evidence>
<evidence type="ECO:0000256" key="7">
    <source>
        <dbReference type="ARBA" id="ARBA00022679"/>
    </source>
</evidence>
<evidence type="ECO:0000256" key="13">
    <source>
        <dbReference type="PROSITE-ProRule" id="PRU01023"/>
    </source>
</evidence>
<keyword evidence="9 13" id="KW-0694">RNA-binding</keyword>
<dbReference type="GO" id="GO:0006355">
    <property type="term" value="P:regulation of DNA-templated transcription"/>
    <property type="evidence" value="ECO:0007669"/>
    <property type="project" value="InterPro"/>
</dbReference>
<comment type="similarity">
    <text evidence="13">Belongs to the class I-like SAM-binding methyltransferase superfamily. RsmB/NOP family.</text>
</comment>
<evidence type="ECO:0000256" key="3">
    <source>
        <dbReference type="ARBA" id="ARBA00012140"/>
    </source>
</evidence>
<feature type="binding site" evidence="13">
    <location>
        <begin position="253"/>
        <end position="259"/>
    </location>
    <ligand>
        <name>S-adenosyl-L-methionine</name>
        <dbReference type="ChEBI" id="CHEBI:59789"/>
    </ligand>
</feature>
<dbReference type="Gene3D" id="1.10.940.10">
    <property type="entry name" value="NusB-like"/>
    <property type="match status" value="1"/>
</dbReference>
<dbReference type="SUPFAM" id="SSF53335">
    <property type="entry name" value="S-adenosyl-L-methionine-dependent methyltransferases"/>
    <property type="match status" value="1"/>
</dbReference>
<keyword evidence="7 13" id="KW-0808">Transferase</keyword>
<dbReference type="Pfam" id="PF01029">
    <property type="entry name" value="NusB"/>
    <property type="match status" value="1"/>
</dbReference>
<dbReference type="NCBIfam" id="TIGR00563">
    <property type="entry name" value="rsmB"/>
    <property type="match status" value="1"/>
</dbReference>
<dbReference type="Proteomes" id="UP000198611">
    <property type="component" value="Unassembled WGS sequence"/>
</dbReference>
<dbReference type="InterPro" id="IPR004573">
    <property type="entry name" value="rRNA_ssu_MeTfrase_B"/>
</dbReference>
<feature type="active site" description="Nucleophile" evidence="13">
    <location>
        <position position="374"/>
    </location>
</feature>
<gene>
    <name evidence="15" type="ORF">SAMN05660831_01466</name>
</gene>
<evidence type="ECO:0000256" key="11">
    <source>
        <dbReference type="ARBA" id="ARBA00031088"/>
    </source>
</evidence>
<name>A0A1I1RIC8_9GAMM</name>
<accession>A0A1I1RIC8</accession>
<dbReference type="InterPro" id="IPR023267">
    <property type="entry name" value="RCMT"/>
</dbReference>
<proteinExistence type="inferred from homology"/>
<dbReference type="PANTHER" id="PTHR22807">
    <property type="entry name" value="NOP2 YEAST -RELATED NOL1/NOP2/FMU SUN DOMAIN-CONTAINING"/>
    <property type="match status" value="1"/>
</dbReference>
<dbReference type="CDD" id="cd02440">
    <property type="entry name" value="AdoMet_MTases"/>
    <property type="match status" value="1"/>
</dbReference>